<reference evidence="2 3" key="1">
    <citation type="submission" date="2022-03" db="EMBL/GenBank/DDBJ databases">
        <title>Ignatzschineria rhizosphaerae HR5S32.</title>
        <authorList>
            <person name="Sun J.Q."/>
            <person name="Feng J.Y."/>
        </authorList>
    </citation>
    <scope>NUCLEOTIDE SEQUENCE [LARGE SCALE GENOMIC DNA]</scope>
    <source>
        <strain evidence="2 3">HR5S32</strain>
    </source>
</reference>
<dbReference type="Proteomes" id="UP000829542">
    <property type="component" value="Chromosome"/>
</dbReference>
<protein>
    <submittedName>
        <fullName evidence="2">Uncharacterized protein</fullName>
    </submittedName>
</protein>
<keyword evidence="3" id="KW-1185">Reference proteome</keyword>
<keyword evidence="1" id="KW-0732">Signal</keyword>
<dbReference type="RefSeq" id="WP_242150650.1">
    <property type="nucleotide sequence ID" value="NZ_CP093379.1"/>
</dbReference>
<proteinExistence type="predicted"/>
<feature type="signal peptide" evidence="1">
    <location>
        <begin position="1"/>
        <end position="17"/>
    </location>
</feature>
<dbReference type="EMBL" id="CP093379">
    <property type="protein sequence ID" value="UNM96657.1"/>
    <property type="molecule type" value="Genomic_DNA"/>
</dbReference>
<gene>
    <name evidence="2" type="ORF">MMG00_01985</name>
</gene>
<accession>A0ABY3X1A1</accession>
<evidence type="ECO:0000256" key="1">
    <source>
        <dbReference type="SAM" id="SignalP"/>
    </source>
</evidence>
<sequence length="181" mass="20864">MKRLILLPVLMFGLSFACDRPYEEVAGIKIGCSVSDVANLNEYTIPEEYQYSDFEENLIIYQKEVEGEIFQFIYIGTLNDVVHMVDLINYIDISEDQLNQVINGHIEEFGEPIDVQTIDEDVTNMTFKGRVPVAESLLSYRSPYRGPSSSVSDEKTFRFGISYRTKEMVEISKIVRERNSY</sequence>
<dbReference type="PROSITE" id="PS51257">
    <property type="entry name" value="PROKAR_LIPOPROTEIN"/>
    <property type="match status" value="1"/>
</dbReference>
<organism evidence="2 3">
    <name type="scientific">Ignatzschineria rhizosphaerae</name>
    <dbReference type="NCBI Taxonomy" id="2923279"/>
    <lineage>
        <taxon>Bacteria</taxon>
        <taxon>Pseudomonadati</taxon>
        <taxon>Pseudomonadota</taxon>
        <taxon>Gammaproteobacteria</taxon>
        <taxon>Cardiobacteriales</taxon>
        <taxon>Ignatzschineriaceae</taxon>
        <taxon>Ignatzschineria</taxon>
    </lineage>
</organism>
<feature type="chain" id="PRO_5047036334" evidence="1">
    <location>
        <begin position="18"/>
        <end position="181"/>
    </location>
</feature>
<evidence type="ECO:0000313" key="3">
    <source>
        <dbReference type="Proteomes" id="UP000829542"/>
    </source>
</evidence>
<name>A0ABY3X1A1_9GAMM</name>
<evidence type="ECO:0000313" key="2">
    <source>
        <dbReference type="EMBL" id="UNM96657.1"/>
    </source>
</evidence>